<dbReference type="OrthoDB" id="5125216at2"/>
<dbReference type="RefSeq" id="WP_097061623.1">
    <property type="nucleotide sequence ID" value="NZ_BMLC01000004.1"/>
</dbReference>
<protein>
    <recommendedName>
        <fullName evidence="3">YtxH domain-containing protein</fullName>
    </recommendedName>
</protein>
<keyword evidence="2" id="KW-1185">Reference proteome</keyword>
<gene>
    <name evidence="1" type="ORF">SAMN06296378_2564</name>
</gene>
<dbReference type="Proteomes" id="UP000219440">
    <property type="component" value="Unassembled WGS sequence"/>
</dbReference>
<evidence type="ECO:0008006" key="3">
    <source>
        <dbReference type="Google" id="ProtNLM"/>
    </source>
</evidence>
<dbReference type="AlphaFoldDB" id="A0A2C9A1A8"/>
<organism evidence="1 2">
    <name type="scientific">Salinibacterium xinjiangense</name>
    <dbReference type="NCBI Taxonomy" id="386302"/>
    <lineage>
        <taxon>Bacteria</taxon>
        <taxon>Bacillati</taxon>
        <taxon>Actinomycetota</taxon>
        <taxon>Actinomycetes</taxon>
        <taxon>Micrococcales</taxon>
        <taxon>Microbacteriaceae</taxon>
        <taxon>Salinibacterium</taxon>
    </lineage>
</organism>
<reference evidence="1 2" key="1">
    <citation type="submission" date="2017-09" db="EMBL/GenBank/DDBJ databases">
        <authorList>
            <person name="Ehlers B."/>
            <person name="Leendertz F.H."/>
        </authorList>
    </citation>
    <scope>NUCLEOTIDE SEQUENCE [LARGE SCALE GENOMIC DNA]</scope>
    <source>
        <strain evidence="1 2">CGMCC 1.05381</strain>
    </source>
</reference>
<dbReference type="EMBL" id="OCST01000005">
    <property type="protein sequence ID" value="SOE72631.1"/>
    <property type="molecule type" value="Genomic_DNA"/>
</dbReference>
<accession>A0A2C9A1A8</accession>
<evidence type="ECO:0000313" key="2">
    <source>
        <dbReference type="Proteomes" id="UP000219440"/>
    </source>
</evidence>
<name>A0A2C9A1A8_9MICO</name>
<evidence type="ECO:0000313" key="1">
    <source>
        <dbReference type="EMBL" id="SOE72631.1"/>
    </source>
</evidence>
<sequence length="92" mass="9994">MKGKILLLTGIGIGYVLGARAGRESYDRIAKAADKFWSSPRVQKQVDTAEDFVKDRAPDVADFFADGAKRVVRQVAGNKTTTKSTRSSTSSK</sequence>
<proteinExistence type="predicted"/>